<gene>
    <name evidence="3" type="ORF">ACFQRB_20460</name>
</gene>
<dbReference type="AlphaFoldDB" id="A0ABD5XSY9"/>
<feature type="compositionally biased region" description="Basic and acidic residues" evidence="1">
    <location>
        <begin position="189"/>
        <end position="217"/>
    </location>
</feature>
<accession>A0ABD5XSY9</accession>
<reference evidence="3 4" key="1">
    <citation type="journal article" date="2019" name="Int. J. Syst. Evol. Microbiol.">
        <title>The Global Catalogue of Microorganisms (GCM) 10K type strain sequencing project: providing services to taxonomists for standard genome sequencing and annotation.</title>
        <authorList>
            <consortium name="The Broad Institute Genomics Platform"/>
            <consortium name="The Broad Institute Genome Sequencing Center for Infectious Disease"/>
            <person name="Wu L."/>
            <person name="Ma J."/>
        </authorList>
    </citation>
    <scope>NUCLEOTIDE SEQUENCE [LARGE SCALE GENOMIC DNA]</scope>
    <source>
        <strain evidence="3 4">DT92</strain>
    </source>
</reference>
<evidence type="ECO:0000259" key="2">
    <source>
        <dbReference type="Pfam" id="PF13090"/>
    </source>
</evidence>
<protein>
    <recommendedName>
        <fullName evidence="2">Polyphosphate kinase C-terminal domain-containing protein</fullName>
    </recommendedName>
</protein>
<comment type="caution">
    <text evidence="3">The sequence shown here is derived from an EMBL/GenBank/DDBJ whole genome shotgun (WGS) entry which is preliminary data.</text>
</comment>
<dbReference type="Proteomes" id="UP001596368">
    <property type="component" value="Unassembled WGS sequence"/>
</dbReference>
<evidence type="ECO:0000256" key="1">
    <source>
        <dbReference type="SAM" id="MobiDB-lite"/>
    </source>
</evidence>
<feature type="domain" description="Polyphosphate kinase C-terminal" evidence="2">
    <location>
        <begin position="24"/>
        <end position="191"/>
    </location>
</feature>
<dbReference type="PANTHER" id="PTHR30218">
    <property type="entry name" value="POLYPHOSPHATE KINASE"/>
    <property type="match status" value="1"/>
</dbReference>
<feature type="region of interest" description="Disordered" evidence="1">
    <location>
        <begin position="179"/>
        <end position="262"/>
    </location>
</feature>
<evidence type="ECO:0000313" key="3">
    <source>
        <dbReference type="EMBL" id="MFC7138202.1"/>
    </source>
</evidence>
<dbReference type="InterPro" id="IPR025200">
    <property type="entry name" value="PPK_C_dom2"/>
</dbReference>
<evidence type="ECO:0000313" key="4">
    <source>
        <dbReference type="Proteomes" id="UP001596368"/>
    </source>
</evidence>
<sequence>MGQDLTKVFNFFTGPTLDDRFRKLLIAPVAMRDRFTRAIRREAAHARAGAGGRIVVKVNGLEDPRMVEEGTARRVGVDIDLIVRDICRLRPGLTDISESVTVHSIVGRFLEHSRIVYFENAGEPEWYIGSADWMTRNLDNRVEAVAPVESLPIRRQLRFVLSACLADNRRRWVMNSDGSYDHVGPAADEPVRDAPRDPDGGDRARGRHERTVRDGGRRVHRGHRPARRADGGPAGCAGGDRRGRRRSRRKRRFVRTGPRPRP</sequence>
<feature type="compositionally biased region" description="Basic residues" evidence="1">
    <location>
        <begin position="242"/>
        <end position="262"/>
    </location>
</feature>
<dbReference type="InterPro" id="IPR003414">
    <property type="entry name" value="PP_kinase"/>
</dbReference>
<keyword evidence="4" id="KW-1185">Reference proteome</keyword>
<dbReference type="Pfam" id="PF13090">
    <property type="entry name" value="PP_kinase_C"/>
    <property type="match status" value="1"/>
</dbReference>
<organism evidence="3 4">
    <name type="scientific">Halobaculum litoreum</name>
    <dbReference type="NCBI Taxonomy" id="3031998"/>
    <lineage>
        <taxon>Archaea</taxon>
        <taxon>Methanobacteriati</taxon>
        <taxon>Methanobacteriota</taxon>
        <taxon>Stenosarchaea group</taxon>
        <taxon>Halobacteria</taxon>
        <taxon>Halobacteriales</taxon>
        <taxon>Haloferacaceae</taxon>
        <taxon>Halobaculum</taxon>
    </lineage>
</organism>
<proteinExistence type="predicted"/>
<dbReference type="SUPFAM" id="SSF56024">
    <property type="entry name" value="Phospholipase D/nuclease"/>
    <property type="match status" value="1"/>
</dbReference>
<dbReference type="EMBL" id="JBHSZG010000009">
    <property type="protein sequence ID" value="MFC7138202.1"/>
    <property type="molecule type" value="Genomic_DNA"/>
</dbReference>
<name>A0ABD5XSY9_9EURY</name>
<dbReference type="Gene3D" id="3.30.870.10">
    <property type="entry name" value="Endonuclease Chain A"/>
    <property type="match status" value="1"/>
</dbReference>
<dbReference type="PANTHER" id="PTHR30218:SF0">
    <property type="entry name" value="POLYPHOSPHATE KINASE"/>
    <property type="match status" value="1"/>
</dbReference>